<dbReference type="GO" id="GO:1990130">
    <property type="term" value="C:GATOR1 complex"/>
    <property type="evidence" value="ECO:0007669"/>
    <property type="project" value="TreeGrafter"/>
</dbReference>
<comment type="similarity">
    <text evidence="1">Belongs to the NPR2 family.</text>
</comment>
<gene>
    <name evidence="3" type="ORF">LAMI_0B07976G</name>
</gene>
<name>A0A1G4IXT1_9SACH</name>
<dbReference type="InterPro" id="IPR009348">
    <property type="entry name" value="NPR2-like"/>
</dbReference>
<reference evidence="3 4" key="1">
    <citation type="submission" date="2016-03" db="EMBL/GenBank/DDBJ databases">
        <authorList>
            <person name="Devillers H."/>
        </authorList>
    </citation>
    <scope>NUCLEOTIDE SEQUENCE [LARGE SCALE GENOMIC DNA]</scope>
    <source>
        <strain evidence="3">CBS 11717</strain>
    </source>
</reference>
<dbReference type="GO" id="GO:0005096">
    <property type="term" value="F:GTPase activator activity"/>
    <property type="evidence" value="ECO:0007669"/>
    <property type="project" value="TreeGrafter"/>
</dbReference>
<sequence>MAGHYDGFVPIHCIFYSVFHPTEGTKVRYEFPPGCIAASGINFDTIKNYIIPKPQLCNKLLTFKYGSYRLVCYPVNVVAPFYARNSFNFNFVFVFPYECATTPYEPAIARLGKMFRVLEEQSQILSKAELDQVYYHLKSDDAKGDQNNGMDMPDEKDRLKDSLGSVKPKDKTYIFEKYQEIISDLNKSDRKLSVKDLITKIYQDLNNYSECLIPIDSGNSVDTKLFPLLTPPNSCFSFEDVPIATVNLSKLIDVNWDPTMLKIIPYINGINSISKIAHCSDSNVELVIECVKHLIYYHCVVLVDIFQFSNIYAPTSDLEKFLSDPSVASACQAYVSFPDNSPINDLPFTRKPQASMKKQNQSSISIDSSRRKSVSSRAGSMSSDADSLDLKHRSLSSRGSSVPLASVSDASLSSSNRFKPNGREYATKSSLFDLYRSFQQGQTVKDWYALNYEKIKLGNVDVRRLISFGLIHGLIYRCYAYPITKSMSFLGIAKALNSLDDFKETKGQQHRRPHKLNVLSTADIQVGIEHDKRGELRLLGKHKSNSQLADEVLQEVYRKLAPNKLLAGGINSESTISLATDDTGSRDTTFRKEKSDPTLLNRGNKVAFDIKERSPLSQIQMEGFHRNELSVLRPRKREEFVLLQSLKQAESLDKICTRLDKDRKAVTGMIKDLGSYHIVNC</sequence>
<protein>
    <submittedName>
        <fullName evidence="3">LAMI_0B07976g1_1</fullName>
    </submittedName>
</protein>
<dbReference type="GO" id="GO:0005774">
    <property type="term" value="C:vacuolar membrane"/>
    <property type="evidence" value="ECO:0007669"/>
    <property type="project" value="TreeGrafter"/>
</dbReference>
<dbReference type="OrthoDB" id="338854at2759"/>
<evidence type="ECO:0000256" key="1">
    <source>
        <dbReference type="ARBA" id="ARBA00008433"/>
    </source>
</evidence>
<evidence type="ECO:0000256" key="2">
    <source>
        <dbReference type="SAM" id="MobiDB-lite"/>
    </source>
</evidence>
<keyword evidence="4" id="KW-1185">Reference proteome</keyword>
<feature type="region of interest" description="Disordered" evidence="2">
    <location>
        <begin position="348"/>
        <end position="387"/>
    </location>
</feature>
<dbReference type="GO" id="GO:1904262">
    <property type="term" value="P:negative regulation of TORC1 signaling"/>
    <property type="evidence" value="ECO:0007669"/>
    <property type="project" value="TreeGrafter"/>
</dbReference>
<dbReference type="EMBL" id="LT598464">
    <property type="protein sequence ID" value="SCU81860.1"/>
    <property type="molecule type" value="Genomic_DNA"/>
</dbReference>
<dbReference type="GO" id="GO:0010508">
    <property type="term" value="P:positive regulation of autophagy"/>
    <property type="evidence" value="ECO:0007669"/>
    <property type="project" value="TreeGrafter"/>
</dbReference>
<dbReference type="Proteomes" id="UP000191024">
    <property type="component" value="Chromosome B"/>
</dbReference>
<accession>A0A1G4IXT1</accession>
<proteinExistence type="inferred from homology"/>
<dbReference type="PANTHER" id="PTHR12991:SF10">
    <property type="entry name" value="GATOR COMPLEX PROTEIN NPRL2"/>
    <property type="match status" value="1"/>
</dbReference>
<feature type="region of interest" description="Disordered" evidence="2">
    <location>
        <begin position="141"/>
        <end position="161"/>
    </location>
</feature>
<dbReference type="Pfam" id="PF06218">
    <property type="entry name" value="NPR2"/>
    <property type="match status" value="1"/>
</dbReference>
<evidence type="ECO:0000313" key="4">
    <source>
        <dbReference type="Proteomes" id="UP000191024"/>
    </source>
</evidence>
<evidence type="ECO:0000313" key="3">
    <source>
        <dbReference type="EMBL" id="SCU81860.1"/>
    </source>
</evidence>
<dbReference type="PANTHER" id="PTHR12991">
    <property type="entry name" value="NITROGEN PERMEASE REGULATOR 2/TUMOR SUPPRESSOR CANDIDATE 4"/>
    <property type="match status" value="1"/>
</dbReference>
<organism evidence="3 4">
    <name type="scientific">Lachancea mirantina</name>
    <dbReference type="NCBI Taxonomy" id="1230905"/>
    <lineage>
        <taxon>Eukaryota</taxon>
        <taxon>Fungi</taxon>
        <taxon>Dikarya</taxon>
        <taxon>Ascomycota</taxon>
        <taxon>Saccharomycotina</taxon>
        <taxon>Saccharomycetes</taxon>
        <taxon>Saccharomycetales</taxon>
        <taxon>Saccharomycetaceae</taxon>
        <taxon>Lachancea</taxon>
    </lineage>
</organism>
<dbReference type="STRING" id="1230905.A0A1G4IXT1"/>
<dbReference type="AlphaFoldDB" id="A0A1G4IXT1"/>